<reference evidence="1" key="1">
    <citation type="submission" date="2024-02" db="EMBL/GenBank/DDBJ databases">
        <authorList>
            <consortium name="ELIXIR-Norway"/>
            <consortium name="Elixir Norway"/>
        </authorList>
    </citation>
    <scope>NUCLEOTIDE SEQUENCE</scope>
</reference>
<dbReference type="EMBL" id="OZ020100">
    <property type="protein sequence ID" value="CAK9272761.1"/>
    <property type="molecule type" value="Genomic_DNA"/>
</dbReference>
<organism evidence="1 2">
    <name type="scientific">Sphagnum jensenii</name>
    <dbReference type="NCBI Taxonomy" id="128206"/>
    <lineage>
        <taxon>Eukaryota</taxon>
        <taxon>Viridiplantae</taxon>
        <taxon>Streptophyta</taxon>
        <taxon>Embryophyta</taxon>
        <taxon>Bryophyta</taxon>
        <taxon>Sphagnophytina</taxon>
        <taxon>Sphagnopsida</taxon>
        <taxon>Sphagnales</taxon>
        <taxon>Sphagnaceae</taxon>
        <taxon>Sphagnum</taxon>
    </lineage>
</organism>
<evidence type="ECO:0000313" key="2">
    <source>
        <dbReference type="Proteomes" id="UP001497444"/>
    </source>
</evidence>
<proteinExistence type="predicted"/>
<name>A0ABP0X2T6_9BRYO</name>
<evidence type="ECO:0000313" key="1">
    <source>
        <dbReference type="EMBL" id="CAK9272761.1"/>
    </source>
</evidence>
<dbReference type="Proteomes" id="UP001497444">
    <property type="component" value="Chromosome 5"/>
</dbReference>
<keyword evidence="2" id="KW-1185">Reference proteome</keyword>
<gene>
    <name evidence="1" type="ORF">CSSPJE1EN1_LOCUS18239</name>
</gene>
<protein>
    <submittedName>
        <fullName evidence="1">Uncharacterized protein</fullName>
    </submittedName>
</protein>
<accession>A0ABP0X2T6</accession>
<sequence>MWFCMGVPPLSGKKYRRSSKICFSLQNFGATVMEKQFPILVLMEFSPDYSLISQKVVWEIHIGEPLNTRCPKLFGGSSIYLQEGYANIRSTIKMYSVM</sequence>